<feature type="region of interest" description="Disordered" evidence="1">
    <location>
        <begin position="1"/>
        <end position="40"/>
    </location>
</feature>
<dbReference type="InterPro" id="IPR005174">
    <property type="entry name" value="KIB1-4_b-propeller"/>
</dbReference>
<protein>
    <recommendedName>
        <fullName evidence="2">KIB1-4 beta-propeller domain-containing protein</fullName>
    </recommendedName>
</protein>
<evidence type="ECO:0000313" key="3">
    <source>
        <dbReference type="EnsemblPlants" id="HORVU.MOREX.r3.7HG0639330.1"/>
    </source>
</evidence>
<evidence type="ECO:0000256" key="1">
    <source>
        <dbReference type="SAM" id="MobiDB-lite"/>
    </source>
</evidence>
<keyword evidence="4" id="KW-1185">Reference proteome</keyword>
<dbReference type="Gramene" id="HORVU.MOREX.r2.7HG0531230.1">
    <property type="protein sequence ID" value="HORVU.MOREX.r2.7HG0531230.1"/>
    <property type="gene ID" value="HORVU.MOREX.r2.7HG0531230"/>
</dbReference>
<dbReference type="AlphaFoldDB" id="A0A8I6Y0I5"/>
<dbReference type="OrthoDB" id="615613at2759"/>
<dbReference type="Proteomes" id="UP000011116">
    <property type="component" value="Chromosome 7H"/>
</dbReference>
<sequence length="433" mass="49217">MEAQPPEIDARPPSSAPATAFSSSSPTERATMRIGAKRTRYASASSDFAASRPPRWAELPEDFLQSLVARLGSFRDLLAFGATCRPWRDVLSACTPSLQPLLLHPSTSSQRSPWFHQWIVFQECTWKLSDPWRLADSAAASSWQSLLSLSDLRRMSFLRCSYGHLIFCDEDGFCIVNAFSGAKVVPPRLKSDNFTRFSYVTLTAPVASADSHLLAGSRIYLFKWRIGSDYWSEHCPKVLLLKIEQIAAFKGKTYALGSFGSFCIVHLSPSLIIQKFKIMFEEDRTEDLYWTNKKTWLVACGDALILIKLEAGRKICSELEPIQFKAFKLESLDAVNKKARWVKLDRLDNWAIFISADMRCEALPCMNPERWGGKSNHIYFPCYQSEQPWAAVKLWKKYNDLARCLQLVNTGIQFHRLESTWILPGTFPRSGQR</sequence>
<dbReference type="CDD" id="cd09917">
    <property type="entry name" value="F-box_SF"/>
    <property type="match status" value="1"/>
</dbReference>
<evidence type="ECO:0000313" key="4">
    <source>
        <dbReference type="Proteomes" id="UP000011116"/>
    </source>
</evidence>
<proteinExistence type="predicted"/>
<feature type="compositionally biased region" description="Low complexity" evidence="1">
    <location>
        <begin position="11"/>
        <end position="26"/>
    </location>
</feature>
<dbReference type="Gene3D" id="1.20.1280.50">
    <property type="match status" value="1"/>
</dbReference>
<gene>
    <name evidence="3" type="primary">LOC123408944</name>
</gene>
<dbReference type="KEGG" id="hvg:123408944"/>
<dbReference type="EnsemblPlants" id="HORVU.MOREX.r3.7HG0639330.1">
    <property type="protein sequence ID" value="HORVU.MOREX.r3.7HG0639330.1"/>
    <property type="gene ID" value="HORVU.MOREX.r3.7HG0639330"/>
</dbReference>
<organism evidence="3 4">
    <name type="scientific">Hordeum vulgare subsp. vulgare</name>
    <name type="common">Domesticated barley</name>
    <dbReference type="NCBI Taxonomy" id="112509"/>
    <lineage>
        <taxon>Eukaryota</taxon>
        <taxon>Viridiplantae</taxon>
        <taxon>Streptophyta</taxon>
        <taxon>Embryophyta</taxon>
        <taxon>Tracheophyta</taxon>
        <taxon>Spermatophyta</taxon>
        <taxon>Magnoliopsida</taxon>
        <taxon>Liliopsida</taxon>
        <taxon>Poales</taxon>
        <taxon>Poaceae</taxon>
        <taxon>BOP clade</taxon>
        <taxon>Pooideae</taxon>
        <taxon>Triticodae</taxon>
        <taxon>Triticeae</taxon>
        <taxon>Hordeinae</taxon>
        <taxon>Hordeum</taxon>
    </lineage>
</organism>
<accession>A0A8I6Y0I5</accession>
<dbReference type="RefSeq" id="XP_044957906.1">
    <property type="nucleotide sequence ID" value="XM_045101971.1"/>
</dbReference>
<name>A0A8I6Y0I5_HORVV</name>
<dbReference type="PANTHER" id="PTHR33800">
    <property type="entry name" value="OS06G0113600 PROTEIN"/>
    <property type="match status" value="1"/>
</dbReference>
<dbReference type="GeneID" id="123408944"/>
<dbReference type="SUPFAM" id="SSF81383">
    <property type="entry name" value="F-box domain"/>
    <property type="match status" value="1"/>
</dbReference>
<dbReference type="Pfam" id="PF03478">
    <property type="entry name" value="Beta-prop_KIB1-4"/>
    <property type="match status" value="1"/>
</dbReference>
<reference evidence="3" key="3">
    <citation type="submission" date="2022-01" db="UniProtKB">
        <authorList>
            <consortium name="EnsemblPlants"/>
        </authorList>
    </citation>
    <scope>IDENTIFICATION</scope>
    <source>
        <strain evidence="3">subsp. vulgare</strain>
    </source>
</reference>
<reference evidence="3" key="2">
    <citation type="submission" date="2020-10" db="EMBL/GenBank/DDBJ databases">
        <authorList>
            <person name="Scholz U."/>
            <person name="Mascher M."/>
            <person name="Fiebig A."/>
        </authorList>
    </citation>
    <scope>NUCLEOTIDE SEQUENCE [LARGE SCALE GENOMIC DNA]</scope>
    <source>
        <strain evidence="3">cv. Morex</strain>
    </source>
</reference>
<dbReference type="InterPro" id="IPR036047">
    <property type="entry name" value="F-box-like_dom_sf"/>
</dbReference>
<dbReference type="Gramene" id="HORVU.MOREX.r3.7HG0639330.1">
    <property type="protein sequence ID" value="HORVU.MOREX.r3.7HG0639330.1"/>
    <property type="gene ID" value="HORVU.MOREX.r3.7HG0639330"/>
</dbReference>
<feature type="domain" description="KIB1-4 beta-propeller" evidence="2">
    <location>
        <begin position="149"/>
        <end position="380"/>
    </location>
</feature>
<dbReference type="PANTHER" id="PTHR33800:SF10">
    <property type="entry name" value="F-BOX DOMAIN-CONTAINING PROTEIN"/>
    <property type="match status" value="1"/>
</dbReference>
<evidence type="ECO:0000259" key="2">
    <source>
        <dbReference type="Pfam" id="PF03478"/>
    </source>
</evidence>
<reference evidence="4" key="1">
    <citation type="journal article" date="2012" name="Nature">
        <title>A physical, genetic and functional sequence assembly of the barley genome.</title>
        <authorList>
            <consortium name="The International Barley Genome Sequencing Consortium"/>
            <person name="Mayer K.F."/>
            <person name="Waugh R."/>
            <person name="Brown J.W."/>
            <person name="Schulman A."/>
            <person name="Langridge P."/>
            <person name="Platzer M."/>
            <person name="Fincher G.B."/>
            <person name="Muehlbauer G.J."/>
            <person name="Sato K."/>
            <person name="Close T.J."/>
            <person name="Wise R.P."/>
            <person name="Stein N."/>
        </authorList>
    </citation>
    <scope>NUCLEOTIDE SEQUENCE [LARGE SCALE GENOMIC DNA]</scope>
    <source>
        <strain evidence="4">cv. Morex</strain>
    </source>
</reference>